<dbReference type="InterPro" id="IPR011600">
    <property type="entry name" value="Pept_C14_caspase"/>
</dbReference>
<gene>
    <name evidence="3" type="ORF">QBC41DRAFT_399189</name>
</gene>
<accession>A0AA39Z8C9</accession>
<dbReference type="PANTHER" id="PTHR48104">
    <property type="entry name" value="METACASPASE-4"/>
    <property type="match status" value="1"/>
</dbReference>
<evidence type="ECO:0000313" key="4">
    <source>
        <dbReference type="Proteomes" id="UP001174997"/>
    </source>
</evidence>
<dbReference type="PANTHER" id="PTHR48104:SF30">
    <property type="entry name" value="METACASPASE-1"/>
    <property type="match status" value="1"/>
</dbReference>
<proteinExistence type="inferred from homology"/>
<dbReference type="GO" id="GO:0005737">
    <property type="term" value="C:cytoplasm"/>
    <property type="evidence" value="ECO:0007669"/>
    <property type="project" value="TreeGrafter"/>
</dbReference>
<protein>
    <submittedName>
        <fullName evidence="3">Metacaspase</fullName>
    </submittedName>
</protein>
<dbReference type="Gene3D" id="3.40.50.1460">
    <property type="match status" value="1"/>
</dbReference>
<organism evidence="3 4">
    <name type="scientific">Cercophora samala</name>
    <dbReference type="NCBI Taxonomy" id="330535"/>
    <lineage>
        <taxon>Eukaryota</taxon>
        <taxon>Fungi</taxon>
        <taxon>Dikarya</taxon>
        <taxon>Ascomycota</taxon>
        <taxon>Pezizomycotina</taxon>
        <taxon>Sordariomycetes</taxon>
        <taxon>Sordariomycetidae</taxon>
        <taxon>Sordariales</taxon>
        <taxon>Lasiosphaeriaceae</taxon>
        <taxon>Cercophora</taxon>
    </lineage>
</organism>
<sequence length="697" mass="77732">MAYVNPRPQRWALLIGIDFYIPAMGPKSAKFIDFNHLRGCVNDVNLVASFLETRMGLDSNHIVKLTSTNLGTKDQSNPPEDPSLWPTRDNIIKSLEDLGEKSPGDLVYIHFSGHGAQVATAYSNSKGSGALDEVLVPTDVYEGSLGVRFVRDFEVAALLENLVRKHLHVTVVVDSCHSGSANRTTNHDGVRGLGMLDSTDHFPAPAQHETNTFLQAPLNNQVSRKAELRLNWLLEPSGYIFIGACASFQKAREKDMETGPTKQARHGVLTYHLITTLQQQHDLFARSVSELVEVIDVKTRKDYPNQSPFLEGDVEKPFFGVRSGGVARSDSADAHVFCIDAKSKICQLNRGHLHGIRAGDEYDILSSSANSVATVRVIRVNDMGCHVKPITDDDAGIQGVEIGFRAKRVSKWSSLARVGLVLEEEAQWVDEFRRLSEDRGSLYWSLLGDQDDEEKASVYISRTKAGVFELLDQSKTPLPNVPGVFEHDTHWADKILAYLDHVAKFRHIEGLGAKTTASKLRKQCTFQVVGKTDEEPATPDPPQRRDGNCYTQCPYRLDSLTKVEPVGDVIHIKHGEWVLLHFHNTGNSSVYLTVFLFAPDWSIKKLYPRGEGMSEEVKAQESSEHWLPFKMKTPDSCEVTVETIRAIVTKVRTKLDFTQKGVQSCLDPSELRTERKTPVGEAWEVYDVTISTSRPVT</sequence>
<dbReference type="EMBL" id="JAULSY010000096">
    <property type="protein sequence ID" value="KAK0666074.1"/>
    <property type="molecule type" value="Genomic_DNA"/>
</dbReference>
<dbReference type="AlphaFoldDB" id="A0AA39Z8C9"/>
<reference evidence="3" key="1">
    <citation type="submission" date="2023-06" db="EMBL/GenBank/DDBJ databases">
        <title>Genome-scale phylogeny and comparative genomics of the fungal order Sordariales.</title>
        <authorList>
            <consortium name="Lawrence Berkeley National Laboratory"/>
            <person name="Hensen N."/>
            <person name="Bonometti L."/>
            <person name="Westerberg I."/>
            <person name="Brannstrom I.O."/>
            <person name="Guillou S."/>
            <person name="Cros-Aarteil S."/>
            <person name="Calhoun S."/>
            <person name="Haridas S."/>
            <person name="Kuo A."/>
            <person name="Mondo S."/>
            <person name="Pangilinan J."/>
            <person name="Riley R."/>
            <person name="Labutti K."/>
            <person name="Andreopoulos B."/>
            <person name="Lipzen A."/>
            <person name="Chen C."/>
            <person name="Yanf M."/>
            <person name="Daum C."/>
            <person name="Ng V."/>
            <person name="Clum A."/>
            <person name="Steindorff A."/>
            <person name="Ohm R."/>
            <person name="Martin F."/>
            <person name="Silar P."/>
            <person name="Natvig D."/>
            <person name="Lalanne C."/>
            <person name="Gautier V."/>
            <person name="Ament-Velasquez S.L."/>
            <person name="Kruys A."/>
            <person name="Hutchinson M.I."/>
            <person name="Powell A.J."/>
            <person name="Barry K."/>
            <person name="Miller A.N."/>
            <person name="Grigoriev I.V."/>
            <person name="Debuchy R."/>
            <person name="Gladieux P."/>
            <person name="Thoren M.H."/>
            <person name="Johannesson H."/>
        </authorList>
    </citation>
    <scope>NUCLEOTIDE SEQUENCE</scope>
    <source>
        <strain evidence="3">CBS 307.81</strain>
    </source>
</reference>
<evidence type="ECO:0000259" key="2">
    <source>
        <dbReference type="Pfam" id="PF00656"/>
    </source>
</evidence>
<dbReference type="Pfam" id="PF00656">
    <property type="entry name" value="Peptidase_C14"/>
    <property type="match status" value="1"/>
</dbReference>
<name>A0AA39Z8C9_9PEZI</name>
<feature type="domain" description="Peptidase C14 caspase" evidence="2">
    <location>
        <begin position="10"/>
        <end position="293"/>
    </location>
</feature>
<dbReference type="InterPro" id="IPR050452">
    <property type="entry name" value="Metacaspase"/>
</dbReference>
<keyword evidence="4" id="KW-1185">Reference proteome</keyword>
<evidence type="ECO:0000313" key="3">
    <source>
        <dbReference type="EMBL" id="KAK0666074.1"/>
    </source>
</evidence>
<comment type="caution">
    <text evidence="3">The sequence shown here is derived from an EMBL/GenBank/DDBJ whole genome shotgun (WGS) entry which is preliminary data.</text>
</comment>
<evidence type="ECO:0000256" key="1">
    <source>
        <dbReference type="ARBA" id="ARBA00009005"/>
    </source>
</evidence>
<dbReference type="Proteomes" id="UP001174997">
    <property type="component" value="Unassembled WGS sequence"/>
</dbReference>
<comment type="similarity">
    <text evidence="1">Belongs to the peptidase C14B family.</text>
</comment>
<dbReference type="GO" id="GO:0004197">
    <property type="term" value="F:cysteine-type endopeptidase activity"/>
    <property type="evidence" value="ECO:0007669"/>
    <property type="project" value="InterPro"/>
</dbReference>
<dbReference type="GO" id="GO:0006508">
    <property type="term" value="P:proteolysis"/>
    <property type="evidence" value="ECO:0007669"/>
    <property type="project" value="InterPro"/>
</dbReference>